<dbReference type="InterPro" id="IPR018193">
    <property type="entry name" value="Glyc_kinase_flavodox-like_fold"/>
</dbReference>
<gene>
    <name evidence="4" type="ORF">H9624_02220</name>
</gene>
<name>A0ABR8YZU5_9MICO</name>
<dbReference type="SUPFAM" id="SSF110738">
    <property type="entry name" value="Glycerate kinase I"/>
    <property type="match status" value="1"/>
</dbReference>
<evidence type="ECO:0000313" key="4">
    <source>
        <dbReference type="EMBL" id="MBD8061139.1"/>
    </source>
</evidence>
<reference evidence="4 5" key="1">
    <citation type="submission" date="2020-08" db="EMBL/GenBank/DDBJ databases">
        <title>A Genomic Blueprint of the Chicken Gut Microbiome.</title>
        <authorList>
            <person name="Gilroy R."/>
            <person name="Ravi A."/>
            <person name="Getino M."/>
            <person name="Pursley I."/>
            <person name="Horton D.L."/>
            <person name="Alikhan N.-F."/>
            <person name="Baker D."/>
            <person name="Gharbi K."/>
            <person name="Hall N."/>
            <person name="Watson M."/>
            <person name="Adriaenssens E.M."/>
            <person name="Foster-Nyarko E."/>
            <person name="Jarju S."/>
            <person name="Secka A."/>
            <person name="Antonio M."/>
            <person name="Oren A."/>
            <person name="Chaudhuri R."/>
            <person name="La Ragione R.M."/>
            <person name="Hildebrand F."/>
            <person name="Pallen M.J."/>
        </authorList>
    </citation>
    <scope>NUCLEOTIDE SEQUENCE [LARGE SCALE GENOMIC DNA]</scope>
    <source>
        <strain evidence="4 5">Sa1BUA1</strain>
    </source>
</reference>
<protein>
    <submittedName>
        <fullName evidence="4">Glycerate kinase</fullName>
    </submittedName>
</protein>
<comment type="similarity">
    <text evidence="1">Belongs to the glycerate kinase type-1 family.</text>
</comment>
<evidence type="ECO:0000256" key="2">
    <source>
        <dbReference type="ARBA" id="ARBA00022679"/>
    </source>
</evidence>
<keyword evidence="3 4" id="KW-0418">Kinase</keyword>
<comment type="caution">
    <text evidence="4">The sequence shown here is derived from an EMBL/GenBank/DDBJ whole genome shotgun (WGS) entry which is preliminary data.</text>
</comment>
<accession>A0ABR8YZU5</accession>
<dbReference type="Gene3D" id="3.40.50.10350">
    <property type="entry name" value="Glycerate kinase, domain 1"/>
    <property type="match status" value="1"/>
</dbReference>
<dbReference type="GO" id="GO:0016301">
    <property type="term" value="F:kinase activity"/>
    <property type="evidence" value="ECO:0007669"/>
    <property type="project" value="UniProtKB-KW"/>
</dbReference>
<keyword evidence="5" id="KW-1185">Reference proteome</keyword>
<keyword evidence="2" id="KW-0808">Transferase</keyword>
<dbReference type="InterPro" id="IPR004381">
    <property type="entry name" value="Glycerate_kinase"/>
</dbReference>
<dbReference type="Proteomes" id="UP000661894">
    <property type="component" value="Unassembled WGS sequence"/>
</dbReference>
<evidence type="ECO:0000313" key="5">
    <source>
        <dbReference type="Proteomes" id="UP000661894"/>
    </source>
</evidence>
<dbReference type="InterPro" id="IPR036129">
    <property type="entry name" value="Glycerate_kinase_sf"/>
</dbReference>
<evidence type="ECO:0000256" key="3">
    <source>
        <dbReference type="ARBA" id="ARBA00022777"/>
    </source>
</evidence>
<dbReference type="InterPro" id="IPR018197">
    <property type="entry name" value="Glycerate_kinase_RE-like"/>
</dbReference>
<dbReference type="Pfam" id="PF02595">
    <property type="entry name" value="Gly_kinase"/>
    <property type="match status" value="1"/>
</dbReference>
<sequence length="373" mass="36601">MRLLLSPGRLSGALSAAQVAAAVRRGWLQTAPGTEVRALPMSDGAAGLLDAVHTARGGELVSVTVRGPLGDPVPATLLHVPGTGGGTAYVEAGQVLGRQLVASGQEQRHAEEGSSAGLGELLLAARDLGAGRVVVGLGEAATHDGGAGLVRTLAGADAGHEIDGDVLAAAHGVLAGADVVVAAATQVPLLGLHGAGALLSDRLGPAEAQRLDTRAGELAAYLDRLGRVLPARTALLPAPGGHGAAARPGRADGSGAGGGAAHALTVLGGRLLHGPDVVAAAIGLPEAVASADVVLTATAVLDAPAVDASVVATVGRAAMELGLPVVVLAEEVHTSRREVARAGISATYATGTTGVEGLEGWAVRLARTWALEA</sequence>
<dbReference type="Gene3D" id="3.90.1510.10">
    <property type="entry name" value="Glycerate kinase, domain 2"/>
    <property type="match status" value="1"/>
</dbReference>
<dbReference type="PANTHER" id="PTHR21599:SF0">
    <property type="entry name" value="GLYCERATE KINASE"/>
    <property type="match status" value="1"/>
</dbReference>
<proteinExistence type="inferred from homology"/>
<evidence type="ECO:0000256" key="1">
    <source>
        <dbReference type="ARBA" id="ARBA00006284"/>
    </source>
</evidence>
<organism evidence="4 5">
    <name type="scientific">Oceanitalea stevensii</name>
    <dbReference type="NCBI Taxonomy" id="2763072"/>
    <lineage>
        <taxon>Bacteria</taxon>
        <taxon>Bacillati</taxon>
        <taxon>Actinomycetota</taxon>
        <taxon>Actinomycetes</taxon>
        <taxon>Micrococcales</taxon>
        <taxon>Bogoriellaceae</taxon>
        <taxon>Georgenia</taxon>
    </lineage>
</organism>
<dbReference type="PANTHER" id="PTHR21599">
    <property type="entry name" value="GLYCERATE KINASE"/>
    <property type="match status" value="1"/>
</dbReference>
<dbReference type="RefSeq" id="WP_251838279.1">
    <property type="nucleotide sequence ID" value="NZ_JACSPO010000001.1"/>
</dbReference>
<dbReference type="EMBL" id="JACSPO010000001">
    <property type="protein sequence ID" value="MBD8061139.1"/>
    <property type="molecule type" value="Genomic_DNA"/>
</dbReference>